<evidence type="ECO:0000313" key="4">
    <source>
        <dbReference type="Proteomes" id="UP000321126"/>
    </source>
</evidence>
<feature type="coiled-coil region" evidence="1">
    <location>
        <begin position="26"/>
        <end position="60"/>
    </location>
</feature>
<dbReference type="Proteomes" id="UP000321126">
    <property type="component" value="Unassembled WGS sequence"/>
</dbReference>
<feature type="region of interest" description="Disordered" evidence="2">
    <location>
        <begin position="391"/>
        <end position="411"/>
    </location>
</feature>
<dbReference type="AlphaFoldDB" id="A0A5C7BDU0"/>
<feature type="region of interest" description="Disordered" evidence="2">
    <location>
        <begin position="644"/>
        <end position="663"/>
    </location>
</feature>
<evidence type="ECO:0000256" key="1">
    <source>
        <dbReference type="SAM" id="Coils"/>
    </source>
</evidence>
<dbReference type="EMBL" id="VOUQ01000071">
    <property type="protein sequence ID" value="TXE21810.1"/>
    <property type="molecule type" value="Genomic_DNA"/>
</dbReference>
<reference evidence="3 4" key="1">
    <citation type="submission" date="2019-07" db="EMBL/GenBank/DDBJ databases">
        <title>Serratia strains were isolated from fresh produce.</title>
        <authorList>
            <person name="Cho G.-S."/>
            <person name="Stein M."/>
            <person name="Lee W."/>
            <person name="Suh S.H."/>
            <person name="Franz C.M.A.P."/>
        </authorList>
    </citation>
    <scope>NUCLEOTIDE SEQUENCE [LARGE SCALE GENOMIC DNA]</scope>
    <source>
        <strain evidence="3 4">S16</strain>
    </source>
</reference>
<proteinExistence type="predicted"/>
<feature type="compositionally biased region" description="Basic and acidic residues" evidence="2">
    <location>
        <begin position="394"/>
        <end position="406"/>
    </location>
</feature>
<sequence>MKATTTVQSAPNNALSAGILQAIDWVDAARRQSARLEQEADRLTLRLRRCHNRAVQLENTQPAQVAIGLYGHNAAAKAHLLAALAPGAKRFSADLSLAVRYCTAAEAGPAEYPIALALLNEAQWLAITLDAAAMGGFRLDWDARAIAGHLQTLARHRQAVAPDGLSDSDVLALWDSQRRHGDKGQQTLDRHFWPQAVALAPQLSIDDRARLFAPLWGEETTLTTHYRQLAHTLHALGDSRRVHAPRRALTLLTASAAPENTAIVVMAEHGGEREIALSDLAWLTAEVTTGLPQTAQAGLPADVALIDLPGSRARPQAEPAQRLQQAKRAHLLTRCADGLHANLLLVTDAAAAPQDAARIGQALAGWVDHTQGETPALRQRRKPGLIWAITPFDPRQEGKPRPDDAVQRQVGEPGDSWATLLALDEQDCRRMVNYLAAQARPAHKQARLLELREELQRELTDSLLGNWLTAADPYATQQRAQQLLRALQAQAGRHGELLERLLPQRDTLRQLYQQQQHAAPTPATPAPFGLDIDLFGAPETPASGEPPASPFAARVFADWINHLRSLPDNRRLLDLLGVDKPHLELLVDALIGAACRQRLDDELERALCAGGLPEQGEDRQISQALALLGDFVAWLGFQRRDAATRPESRVNPGQPIFTPPPQPAVDWSGQQRLTRLAPTPTKNTAFYIYDWLIGLQTLLAENAAQAQPALADEQRGALTAIVAALRAVP</sequence>
<organism evidence="3 4">
    <name type="scientific">Serratia marcescens</name>
    <dbReference type="NCBI Taxonomy" id="615"/>
    <lineage>
        <taxon>Bacteria</taxon>
        <taxon>Pseudomonadati</taxon>
        <taxon>Pseudomonadota</taxon>
        <taxon>Gammaproteobacteria</taxon>
        <taxon>Enterobacterales</taxon>
        <taxon>Yersiniaceae</taxon>
        <taxon>Serratia</taxon>
    </lineage>
</organism>
<dbReference type="PIRSF" id="PIRSF034586">
    <property type="entry name" value="Vir_effector_SfrC"/>
    <property type="match status" value="1"/>
</dbReference>
<dbReference type="Pfam" id="PF10139">
    <property type="entry name" value="Virul_Fac"/>
    <property type="match status" value="3"/>
</dbReference>
<gene>
    <name evidence="3" type="ORF">FOT62_26360</name>
</gene>
<dbReference type="InterPro" id="IPR017030">
    <property type="entry name" value="Vir_effector_SfrC"/>
</dbReference>
<accession>A0A5C7BDU0</accession>
<name>A0A5C7BDU0_SERMA</name>
<comment type="caution">
    <text evidence="3">The sequence shown here is derived from an EMBL/GenBank/DDBJ whole genome shotgun (WGS) entry which is preliminary data.</text>
</comment>
<evidence type="ECO:0000313" key="3">
    <source>
        <dbReference type="EMBL" id="TXE21810.1"/>
    </source>
</evidence>
<evidence type="ECO:0000256" key="2">
    <source>
        <dbReference type="SAM" id="MobiDB-lite"/>
    </source>
</evidence>
<dbReference type="RefSeq" id="WP_115116386.1">
    <property type="nucleotide sequence ID" value="NZ_AP021873.1"/>
</dbReference>
<keyword evidence="1" id="KW-0175">Coiled coil</keyword>
<protein>
    <submittedName>
        <fullName evidence="3">Virulence factor</fullName>
    </submittedName>
</protein>